<keyword evidence="2" id="KW-0547">Nucleotide-binding</keyword>
<dbReference type="EMBL" id="QGTJ01000008">
    <property type="protein sequence ID" value="PWV60222.1"/>
    <property type="molecule type" value="Genomic_DNA"/>
</dbReference>
<dbReference type="PROSITE" id="PS50011">
    <property type="entry name" value="PROTEIN_KINASE_DOM"/>
    <property type="match status" value="1"/>
</dbReference>
<dbReference type="SUPFAM" id="SSF56112">
    <property type="entry name" value="Protein kinase-like (PK-like)"/>
    <property type="match status" value="1"/>
</dbReference>
<evidence type="ECO:0000259" key="5">
    <source>
        <dbReference type="PROSITE" id="PS50011"/>
    </source>
</evidence>
<protein>
    <submittedName>
        <fullName evidence="6">Serine/threonine-protein kinase</fullName>
    </submittedName>
</protein>
<accession>A0A317MTG4</accession>
<dbReference type="Gene3D" id="1.10.510.10">
    <property type="entry name" value="Transferase(Phosphotransferase) domain 1"/>
    <property type="match status" value="1"/>
</dbReference>
<keyword evidence="1" id="KW-0808">Transferase</keyword>
<dbReference type="PROSITE" id="PS00108">
    <property type="entry name" value="PROTEIN_KINASE_ST"/>
    <property type="match status" value="1"/>
</dbReference>
<keyword evidence="3 6" id="KW-0418">Kinase</keyword>
<dbReference type="InterPro" id="IPR011009">
    <property type="entry name" value="Kinase-like_dom_sf"/>
</dbReference>
<dbReference type="OrthoDB" id="9801841at2"/>
<dbReference type="InterPro" id="IPR000719">
    <property type="entry name" value="Prot_kinase_dom"/>
</dbReference>
<evidence type="ECO:0000256" key="2">
    <source>
        <dbReference type="ARBA" id="ARBA00022741"/>
    </source>
</evidence>
<dbReference type="Proteomes" id="UP000246569">
    <property type="component" value="Unassembled WGS sequence"/>
</dbReference>
<evidence type="ECO:0000256" key="3">
    <source>
        <dbReference type="ARBA" id="ARBA00022777"/>
    </source>
</evidence>
<evidence type="ECO:0000313" key="6">
    <source>
        <dbReference type="EMBL" id="PWV60222.1"/>
    </source>
</evidence>
<dbReference type="CDD" id="cd14014">
    <property type="entry name" value="STKc_PknB_like"/>
    <property type="match status" value="1"/>
</dbReference>
<dbReference type="AlphaFoldDB" id="A0A317MTG4"/>
<dbReference type="CDD" id="cd18773">
    <property type="entry name" value="PDC1_HK_sensor"/>
    <property type="match status" value="1"/>
</dbReference>
<dbReference type="Pfam" id="PF00069">
    <property type="entry name" value="Pkinase"/>
    <property type="match status" value="1"/>
</dbReference>
<dbReference type="PANTHER" id="PTHR43289:SF6">
    <property type="entry name" value="SERINE_THREONINE-PROTEIN KINASE NEKL-3"/>
    <property type="match status" value="1"/>
</dbReference>
<dbReference type="Gene3D" id="3.30.450.20">
    <property type="entry name" value="PAS domain"/>
    <property type="match status" value="2"/>
</dbReference>
<keyword evidence="4" id="KW-0067">ATP-binding</keyword>
<dbReference type="GO" id="GO:0004674">
    <property type="term" value="F:protein serine/threonine kinase activity"/>
    <property type="evidence" value="ECO:0007669"/>
    <property type="project" value="TreeGrafter"/>
</dbReference>
<proteinExistence type="predicted"/>
<keyword evidence="7" id="KW-1185">Reference proteome</keyword>
<dbReference type="PANTHER" id="PTHR43289">
    <property type="entry name" value="MITOGEN-ACTIVATED PROTEIN KINASE KINASE KINASE 20-RELATED"/>
    <property type="match status" value="1"/>
</dbReference>
<feature type="domain" description="Protein kinase" evidence="5">
    <location>
        <begin position="57"/>
        <end position="351"/>
    </location>
</feature>
<dbReference type="SMART" id="SM00220">
    <property type="entry name" value="S_TKc"/>
    <property type="match status" value="1"/>
</dbReference>
<organism evidence="6 7">
    <name type="scientific">Plasticicumulans acidivorans</name>
    <dbReference type="NCBI Taxonomy" id="886464"/>
    <lineage>
        <taxon>Bacteria</taxon>
        <taxon>Pseudomonadati</taxon>
        <taxon>Pseudomonadota</taxon>
        <taxon>Gammaproteobacteria</taxon>
        <taxon>Candidatus Competibacteraceae</taxon>
        <taxon>Plasticicumulans</taxon>
    </lineage>
</organism>
<name>A0A317MTG4_9GAMM</name>
<dbReference type="Gene3D" id="3.30.200.20">
    <property type="entry name" value="Phosphorylase Kinase, domain 1"/>
    <property type="match status" value="1"/>
</dbReference>
<dbReference type="RefSeq" id="WP_110019323.1">
    <property type="nucleotide sequence ID" value="NZ_QGTJ01000008.1"/>
</dbReference>
<gene>
    <name evidence="6" type="ORF">C7443_108151</name>
</gene>
<sequence length="711" mass="75250">MGGNDAVIDGDEALAATRVLPVADSIELTVLRTLTQAPGALPPAPPARDADMPGSHYELLGPVGAGAMGEVQAARDRELLRTVAYKRLHGAVETAPGVAQRFLIEAQLTAQLDHPNVVPVYALERDADGHIAYAMKLVRGRTLAELIAAARETLARSEPLPAELARETLIDHFLKVCDAIAYAHAKGVVHRDLKPSNIMIGTFHEVYVMDWGIALVHSAPSLATEAPEQAPPQLAEADPAGRTRCGDIIGTPAYMAPEQACGDAVDARADQYALGLILQELLTLRRAAIGHSAEEVLNARLRGERAPAQAPHGLPAVAPELAAVIARASALEPAARYADVTALAGDVRAWLRGEAVSALRDSLLRRTLRWVGRHRQATLVTLLLALLLGSLSSAGLLWRHLAMLERMQRRELLMARVLASGAAQAERIGDGFQQFDRLLEGLSSAASVALASNAAVPPADPAQPLPAAVKAPQYGGLAVDASAPSVQLATGSTPQAAAELGRLALLTPLLPRLYSLADDADRPQRDAAAMRHLVDEEETPLLWAVVGLASGGELRYPGVAGDLLGADYDVRTQSWYQLVSAAEGAEHACGHPFRSPINGELLLPCVQRVLAADGTLRGVAGLAFSLDILGQRLLLPKTPALAARLIDDSGHVIVHAGSAPLTETFEDAAVLQALAQTRSGIVERPGLWRVYAPVRALGWGYVVDFARDDES</sequence>
<evidence type="ECO:0000313" key="7">
    <source>
        <dbReference type="Proteomes" id="UP000246569"/>
    </source>
</evidence>
<evidence type="ECO:0000256" key="4">
    <source>
        <dbReference type="ARBA" id="ARBA00022840"/>
    </source>
</evidence>
<dbReference type="GO" id="GO:0005524">
    <property type="term" value="F:ATP binding"/>
    <property type="evidence" value="ECO:0007669"/>
    <property type="project" value="UniProtKB-KW"/>
</dbReference>
<evidence type="ECO:0000256" key="1">
    <source>
        <dbReference type="ARBA" id="ARBA00022679"/>
    </source>
</evidence>
<reference evidence="6 7" key="1">
    <citation type="submission" date="2018-05" db="EMBL/GenBank/DDBJ databases">
        <title>Genomic Encyclopedia of Type Strains, Phase IV (KMG-IV): sequencing the most valuable type-strain genomes for metagenomic binning, comparative biology and taxonomic classification.</title>
        <authorList>
            <person name="Goeker M."/>
        </authorList>
    </citation>
    <scope>NUCLEOTIDE SEQUENCE [LARGE SCALE GENOMIC DNA]</scope>
    <source>
        <strain evidence="6 7">DSM 23606</strain>
    </source>
</reference>
<dbReference type="InterPro" id="IPR008271">
    <property type="entry name" value="Ser/Thr_kinase_AS"/>
</dbReference>
<comment type="caution">
    <text evidence="6">The sequence shown here is derived from an EMBL/GenBank/DDBJ whole genome shotgun (WGS) entry which is preliminary data.</text>
</comment>